<evidence type="ECO:0000313" key="2">
    <source>
        <dbReference type="Proteomes" id="UP000198823"/>
    </source>
</evidence>
<sequence>LVGFAPELLFLGHVLDDFGPSPDGDIGFAGVSDVDVFVIGFFFDEEPEKNVQYPLSL</sequence>
<name>A0A1G7H9R5_9BACL</name>
<feature type="non-terminal residue" evidence="1">
    <location>
        <position position="1"/>
    </location>
</feature>
<proteinExistence type="predicted"/>
<evidence type="ECO:0000313" key="1">
    <source>
        <dbReference type="EMBL" id="SDE97172.1"/>
    </source>
</evidence>
<organism evidence="1 2">
    <name type="scientific">Bhargavaea beijingensis</name>
    <dbReference type="NCBI Taxonomy" id="426756"/>
    <lineage>
        <taxon>Bacteria</taxon>
        <taxon>Bacillati</taxon>
        <taxon>Bacillota</taxon>
        <taxon>Bacilli</taxon>
        <taxon>Bacillales</taxon>
        <taxon>Caryophanaceae</taxon>
        <taxon>Bhargavaea</taxon>
    </lineage>
</organism>
<dbReference type="Proteomes" id="UP000198823">
    <property type="component" value="Unassembled WGS sequence"/>
</dbReference>
<reference evidence="1 2" key="1">
    <citation type="submission" date="2016-10" db="EMBL/GenBank/DDBJ databases">
        <authorList>
            <person name="de Groot N.N."/>
        </authorList>
    </citation>
    <scope>NUCLEOTIDE SEQUENCE [LARGE SCALE GENOMIC DNA]</scope>
    <source>
        <strain evidence="1 2">CGMCC 1.6762</strain>
    </source>
</reference>
<gene>
    <name evidence="1" type="ORF">SAMN04488126_1385</name>
</gene>
<protein>
    <submittedName>
        <fullName evidence="1">Uncharacterized protein</fullName>
    </submittedName>
</protein>
<accession>A0A1G7H9R5</accession>
<dbReference type="EMBL" id="FNAR01000038">
    <property type="protein sequence ID" value="SDE97172.1"/>
    <property type="molecule type" value="Genomic_DNA"/>
</dbReference>
<dbReference type="AlphaFoldDB" id="A0A1G7H9R5"/>